<accession>A0A919L7M6</accession>
<evidence type="ECO:0000313" key="3">
    <source>
        <dbReference type="Proteomes" id="UP000603227"/>
    </source>
</evidence>
<organism evidence="2 3">
    <name type="scientific">Streptomyces capitiformicae</name>
    <dbReference type="NCBI Taxonomy" id="2014920"/>
    <lineage>
        <taxon>Bacteria</taxon>
        <taxon>Bacillati</taxon>
        <taxon>Actinomycetota</taxon>
        <taxon>Actinomycetes</taxon>
        <taxon>Kitasatosporales</taxon>
        <taxon>Streptomycetaceae</taxon>
        <taxon>Streptomyces</taxon>
    </lineage>
</organism>
<dbReference type="EMBL" id="BNAT01000005">
    <property type="protein sequence ID" value="GHH85676.1"/>
    <property type="molecule type" value="Genomic_DNA"/>
</dbReference>
<sequence>MVQRAGREGAGPPGVPGGTREYARVPDRTREYARVPDRTREYARVPDRTREYARVPDRTREYARVPDRTREYARVVTQRSGRPGRTGPPGRGTVAWPTGAHGSRRVNAQTSTRP</sequence>
<feature type="region of interest" description="Disordered" evidence="1">
    <location>
        <begin position="1"/>
        <end position="39"/>
    </location>
</feature>
<comment type="caution">
    <text evidence="2">The sequence shown here is derived from an EMBL/GenBank/DDBJ whole genome shotgun (WGS) entry which is preliminary data.</text>
</comment>
<evidence type="ECO:0000313" key="2">
    <source>
        <dbReference type="EMBL" id="GHH85676.1"/>
    </source>
</evidence>
<dbReference type="Proteomes" id="UP000603227">
    <property type="component" value="Unassembled WGS sequence"/>
</dbReference>
<name>A0A919L7M6_9ACTN</name>
<reference evidence="2" key="1">
    <citation type="journal article" date="2014" name="Int. J. Syst. Evol. Microbiol.">
        <title>Complete genome sequence of Corynebacterium casei LMG S-19264T (=DSM 44701T), isolated from a smear-ripened cheese.</title>
        <authorList>
            <consortium name="US DOE Joint Genome Institute (JGI-PGF)"/>
            <person name="Walter F."/>
            <person name="Albersmeier A."/>
            <person name="Kalinowski J."/>
            <person name="Ruckert C."/>
        </authorList>
    </citation>
    <scope>NUCLEOTIDE SEQUENCE</scope>
    <source>
        <strain evidence="2">CGMCC 4.7403</strain>
    </source>
</reference>
<protein>
    <submittedName>
        <fullName evidence="2">Uncharacterized protein</fullName>
    </submittedName>
</protein>
<reference evidence="2" key="2">
    <citation type="submission" date="2020-09" db="EMBL/GenBank/DDBJ databases">
        <authorList>
            <person name="Sun Q."/>
            <person name="Zhou Y."/>
        </authorList>
    </citation>
    <scope>NUCLEOTIDE SEQUENCE</scope>
    <source>
        <strain evidence="2">CGMCC 4.7403</strain>
    </source>
</reference>
<feature type="compositionally biased region" description="Basic and acidic residues" evidence="1">
    <location>
        <begin position="21"/>
        <end position="39"/>
    </location>
</feature>
<dbReference type="AlphaFoldDB" id="A0A919L7M6"/>
<proteinExistence type="predicted"/>
<keyword evidence="3" id="KW-1185">Reference proteome</keyword>
<gene>
    <name evidence="2" type="ORF">GCM10017771_19610</name>
</gene>
<feature type="region of interest" description="Disordered" evidence="1">
    <location>
        <begin position="76"/>
        <end position="114"/>
    </location>
</feature>
<evidence type="ECO:0000256" key="1">
    <source>
        <dbReference type="SAM" id="MobiDB-lite"/>
    </source>
</evidence>